<evidence type="ECO:0000313" key="3">
    <source>
        <dbReference type="Proteomes" id="UP001208017"/>
    </source>
</evidence>
<dbReference type="EMBL" id="JAPMLT010000003">
    <property type="protein sequence ID" value="MCX7569927.1"/>
    <property type="molecule type" value="Genomic_DNA"/>
</dbReference>
<keyword evidence="1" id="KW-1133">Transmembrane helix</keyword>
<evidence type="ECO:0000313" key="2">
    <source>
        <dbReference type="EMBL" id="MCX7569927.1"/>
    </source>
</evidence>
<gene>
    <name evidence="2" type="ORF">OS242_08110</name>
</gene>
<organism evidence="2 3">
    <name type="scientific">Tumebacillus lacus</name>
    <dbReference type="NCBI Taxonomy" id="2995335"/>
    <lineage>
        <taxon>Bacteria</taxon>
        <taxon>Bacillati</taxon>
        <taxon>Bacillota</taxon>
        <taxon>Bacilli</taxon>
        <taxon>Bacillales</taxon>
        <taxon>Alicyclobacillaceae</taxon>
        <taxon>Tumebacillus</taxon>
    </lineage>
</organism>
<protein>
    <submittedName>
        <fullName evidence="2">Uncharacterized protein</fullName>
    </submittedName>
</protein>
<feature type="transmembrane region" description="Helical" evidence="1">
    <location>
        <begin position="15"/>
        <end position="35"/>
    </location>
</feature>
<keyword evidence="3" id="KW-1185">Reference proteome</keyword>
<keyword evidence="1" id="KW-0812">Transmembrane</keyword>
<keyword evidence="1" id="KW-0472">Membrane</keyword>
<dbReference type="RefSeq" id="WP_267151176.1">
    <property type="nucleotide sequence ID" value="NZ_JAPMLT010000003.1"/>
</dbReference>
<comment type="caution">
    <text evidence="2">The sequence shown here is derived from an EMBL/GenBank/DDBJ whole genome shotgun (WGS) entry which is preliminary data.</text>
</comment>
<proteinExistence type="predicted"/>
<sequence length="129" mass="14603">MLGYEFVYGNLFDGWLLLLTASPLLLFVGWHVMLLSTGGRPEAVRSSVPVYVMPEDLNWNPYTSSKEIQTEIADAVLTAQMLQKEKSAEFTFEEYAKHLKTDEARRVARLIPVLHIYTAASVERALGLR</sequence>
<evidence type="ECO:0000256" key="1">
    <source>
        <dbReference type="SAM" id="Phobius"/>
    </source>
</evidence>
<dbReference type="Proteomes" id="UP001208017">
    <property type="component" value="Unassembled WGS sequence"/>
</dbReference>
<reference evidence="2 3" key="1">
    <citation type="submission" date="2022-11" db="EMBL/GenBank/DDBJ databases">
        <title>Study of microbial diversity in lake waters.</title>
        <authorList>
            <person name="Zhang J."/>
        </authorList>
    </citation>
    <scope>NUCLEOTIDE SEQUENCE [LARGE SCALE GENOMIC DNA]</scope>
    <source>
        <strain evidence="2 3">DT12</strain>
    </source>
</reference>
<accession>A0ABT3WZ44</accession>
<name>A0ABT3WZ44_9BACL</name>